<dbReference type="PROSITE" id="PS00134">
    <property type="entry name" value="TRYPSIN_HIS"/>
    <property type="match status" value="1"/>
</dbReference>
<dbReference type="GO" id="GO:0006508">
    <property type="term" value="P:proteolysis"/>
    <property type="evidence" value="ECO:0007669"/>
    <property type="project" value="UniProtKB-KW"/>
</dbReference>
<dbReference type="Gene3D" id="2.40.10.10">
    <property type="entry name" value="Trypsin-like serine proteases"/>
    <property type="match status" value="2"/>
</dbReference>
<feature type="domain" description="Peptidase S1" evidence="12">
    <location>
        <begin position="29"/>
        <end position="250"/>
    </location>
</feature>
<keyword evidence="5 11" id="KW-0732">Signal</keyword>
<name>Q9XY50_CTEFE</name>
<evidence type="ECO:0000259" key="12">
    <source>
        <dbReference type="PROSITE" id="PS50240"/>
    </source>
</evidence>
<dbReference type="PRINTS" id="PR00722">
    <property type="entry name" value="CHYMOTRYPSIN"/>
</dbReference>
<evidence type="ECO:0000256" key="5">
    <source>
        <dbReference type="ARBA" id="ARBA00022729"/>
    </source>
</evidence>
<dbReference type="PANTHER" id="PTHR24276">
    <property type="entry name" value="POLYSERASE-RELATED"/>
    <property type="match status" value="1"/>
</dbReference>
<feature type="signal peptide" evidence="11">
    <location>
        <begin position="1"/>
        <end position="18"/>
    </location>
</feature>
<comment type="similarity">
    <text evidence="2">Belongs to the peptidase S1 family.</text>
</comment>
<accession>Q9XY50</accession>
<evidence type="ECO:0000256" key="9">
    <source>
        <dbReference type="ARBA" id="ARBA00023157"/>
    </source>
</evidence>
<keyword evidence="9" id="KW-1015">Disulfide bond</keyword>
<evidence type="ECO:0000256" key="6">
    <source>
        <dbReference type="ARBA" id="ARBA00022801"/>
    </source>
</evidence>
<keyword evidence="8" id="KW-0865">Zymogen</keyword>
<proteinExistence type="evidence at transcript level"/>
<gene>
    <name evidence="13" type="primary">SP-19</name>
</gene>
<evidence type="ECO:0000256" key="4">
    <source>
        <dbReference type="ARBA" id="ARBA00022670"/>
    </source>
</evidence>
<dbReference type="PANTHER" id="PTHR24276:SF96">
    <property type="entry name" value="PEPTIDASE S1 DOMAIN-CONTAINING PROTEIN"/>
    <property type="match status" value="1"/>
</dbReference>
<evidence type="ECO:0000256" key="11">
    <source>
        <dbReference type="SAM" id="SignalP"/>
    </source>
</evidence>
<keyword evidence="7 10" id="KW-0720">Serine protease</keyword>
<dbReference type="GO" id="GO:0004252">
    <property type="term" value="F:serine-type endopeptidase activity"/>
    <property type="evidence" value="ECO:0007669"/>
    <property type="project" value="InterPro"/>
</dbReference>
<dbReference type="PROSITE" id="PS50240">
    <property type="entry name" value="TRYPSIN_DOM"/>
    <property type="match status" value="1"/>
</dbReference>
<evidence type="ECO:0000313" key="13">
    <source>
        <dbReference type="EMBL" id="AAD21828.1"/>
    </source>
</evidence>
<dbReference type="FunFam" id="2.40.10.10:FF:000146">
    <property type="entry name" value="Serine protease 53"/>
    <property type="match status" value="1"/>
</dbReference>
<sequence length="253" mass="27560">MAYIILVTLISLGSLVSSEYLSFSTDPRIIGGEDAPEGSAPYQVSLRNSDLQHFCGGSILNKRWILTAAHCLEPGFLNSVYMGSNLLDRKGRYYDVERFVMHHNYTGKIVANVADIGLIKLAEDIKFSDKVQPVKIHQTQIKGGEICKATGWGRLGADQPVPNKLQQLETIAISDEKCYADTGFLEPTSQICVFSAFGKGVCFGDSGGPLVYKGEQVGVASFIMITCGGGSPDVFVRVLDYQDWINSFISGDN</sequence>
<dbReference type="OrthoDB" id="60866at2759"/>
<dbReference type="InterPro" id="IPR018114">
    <property type="entry name" value="TRYPSIN_HIS"/>
</dbReference>
<feature type="chain" id="PRO_5004336840" evidence="11">
    <location>
        <begin position="19"/>
        <end position="253"/>
    </location>
</feature>
<evidence type="ECO:0000256" key="8">
    <source>
        <dbReference type="ARBA" id="ARBA00023145"/>
    </source>
</evidence>
<reference evidence="13" key="1">
    <citation type="journal article" date="1999" name="Insect Mol. Biol.">
        <title>Cloning of a family of serine protease genes from the cat flea Ctenocephalides felis.</title>
        <authorList>
            <person name="Gaines P.J."/>
            <person name="Sampson C.M."/>
            <person name="Rushlow K.E."/>
            <person name="Stiegler G.L."/>
        </authorList>
    </citation>
    <scope>NUCLEOTIDE SEQUENCE</scope>
</reference>
<dbReference type="InterPro" id="IPR033116">
    <property type="entry name" value="TRYPSIN_SER"/>
</dbReference>
<evidence type="ECO:0000256" key="1">
    <source>
        <dbReference type="ARBA" id="ARBA00004613"/>
    </source>
</evidence>
<dbReference type="InterPro" id="IPR009003">
    <property type="entry name" value="Peptidase_S1_PA"/>
</dbReference>
<dbReference type="SMART" id="SM00020">
    <property type="entry name" value="Tryp_SPc"/>
    <property type="match status" value="1"/>
</dbReference>
<protein>
    <submittedName>
        <fullName evidence="13">Chymotrypsin-like serine protease</fullName>
    </submittedName>
</protein>
<evidence type="ECO:0000256" key="2">
    <source>
        <dbReference type="ARBA" id="ARBA00007664"/>
    </source>
</evidence>
<dbReference type="AlphaFoldDB" id="Q9XY50"/>
<dbReference type="InterPro" id="IPR001254">
    <property type="entry name" value="Trypsin_dom"/>
</dbReference>
<keyword evidence="6 10" id="KW-0378">Hydrolase</keyword>
<dbReference type="CDD" id="cd00190">
    <property type="entry name" value="Tryp_SPc"/>
    <property type="match status" value="1"/>
</dbReference>
<dbReference type="Pfam" id="PF00089">
    <property type="entry name" value="Trypsin"/>
    <property type="match status" value="1"/>
</dbReference>
<keyword evidence="3" id="KW-0964">Secreted</keyword>
<dbReference type="SUPFAM" id="SSF50494">
    <property type="entry name" value="Trypsin-like serine proteases"/>
    <property type="match status" value="1"/>
</dbReference>
<dbReference type="InterPro" id="IPR050430">
    <property type="entry name" value="Peptidase_S1"/>
</dbReference>
<organism evidence="13">
    <name type="scientific">Ctenocephalides felis</name>
    <name type="common">Cat flea</name>
    <dbReference type="NCBI Taxonomy" id="7515"/>
    <lineage>
        <taxon>Eukaryota</taxon>
        <taxon>Metazoa</taxon>
        <taxon>Ecdysozoa</taxon>
        <taxon>Arthropoda</taxon>
        <taxon>Hexapoda</taxon>
        <taxon>Insecta</taxon>
        <taxon>Pterygota</taxon>
        <taxon>Neoptera</taxon>
        <taxon>Endopterygota</taxon>
        <taxon>Siphonaptera</taxon>
        <taxon>Pulicidae</taxon>
        <taxon>Archaeopsyllinae</taxon>
        <taxon>Ctenocephalides</taxon>
    </lineage>
</organism>
<dbReference type="InterPro" id="IPR043504">
    <property type="entry name" value="Peptidase_S1_PA_chymotrypsin"/>
</dbReference>
<evidence type="ECO:0000256" key="7">
    <source>
        <dbReference type="ARBA" id="ARBA00022825"/>
    </source>
</evidence>
<evidence type="ECO:0000256" key="3">
    <source>
        <dbReference type="ARBA" id="ARBA00022525"/>
    </source>
</evidence>
<evidence type="ECO:0000256" key="10">
    <source>
        <dbReference type="RuleBase" id="RU363034"/>
    </source>
</evidence>
<keyword evidence="4 10" id="KW-0645">Protease</keyword>
<dbReference type="EMBL" id="AF053908">
    <property type="protein sequence ID" value="AAD21828.1"/>
    <property type="molecule type" value="mRNA"/>
</dbReference>
<dbReference type="PROSITE" id="PS00135">
    <property type="entry name" value="TRYPSIN_SER"/>
    <property type="match status" value="1"/>
</dbReference>
<dbReference type="InterPro" id="IPR001314">
    <property type="entry name" value="Peptidase_S1A"/>
</dbReference>
<dbReference type="GO" id="GO:0005576">
    <property type="term" value="C:extracellular region"/>
    <property type="evidence" value="ECO:0007669"/>
    <property type="project" value="UniProtKB-SubCell"/>
</dbReference>
<comment type="subcellular location">
    <subcellularLocation>
        <location evidence="1">Secreted</location>
    </subcellularLocation>
</comment>